<proteinExistence type="predicted"/>
<accession>A0A914Q3G9</accession>
<dbReference type="AlphaFoldDB" id="A0A914Q3G9"/>
<feature type="region of interest" description="Disordered" evidence="1">
    <location>
        <begin position="43"/>
        <end position="65"/>
    </location>
</feature>
<protein>
    <submittedName>
        <fullName evidence="3">Uncharacterized protein</fullName>
    </submittedName>
</protein>
<reference evidence="3" key="1">
    <citation type="submission" date="2022-11" db="UniProtKB">
        <authorList>
            <consortium name="WormBaseParasite"/>
        </authorList>
    </citation>
    <scope>IDENTIFICATION</scope>
</reference>
<keyword evidence="2" id="KW-1185">Reference proteome</keyword>
<feature type="compositionally biased region" description="Basic and acidic residues" evidence="1">
    <location>
        <begin position="47"/>
        <end position="56"/>
    </location>
</feature>
<dbReference type="Gene3D" id="2.60.120.650">
    <property type="entry name" value="Cupin"/>
    <property type="match status" value="1"/>
</dbReference>
<evidence type="ECO:0000313" key="2">
    <source>
        <dbReference type="Proteomes" id="UP000887578"/>
    </source>
</evidence>
<dbReference type="Proteomes" id="UP000887578">
    <property type="component" value="Unplaced"/>
</dbReference>
<evidence type="ECO:0000256" key="1">
    <source>
        <dbReference type="SAM" id="MobiDB-lite"/>
    </source>
</evidence>
<sequence>MIRTDPRFWQSIKVNAETIPLEIAFATTQVSLKEIHPGIYRAKRKPAAAEERKEPLDNSDVEAAAAEEQEKFREQLLEHLEQMEKQPKLNEEEQKKLLETVGSRESMGKLSGFKYKEHLDFSAMDNAASTLPGFPVGWNLNKLPGRLTELLKDTEPIYGVSTSFCYAGTLATWSMSHVENGDLLSANILLENSAGKVSFSYICK</sequence>
<evidence type="ECO:0000313" key="3">
    <source>
        <dbReference type="WBParaSite" id="PDA_v2.g25341.t1"/>
    </source>
</evidence>
<dbReference type="WBParaSite" id="PDA_v2.g25341.t1">
    <property type="protein sequence ID" value="PDA_v2.g25341.t1"/>
    <property type="gene ID" value="PDA_v2.g25341"/>
</dbReference>
<name>A0A914Q3G9_9BILA</name>
<organism evidence="2 3">
    <name type="scientific">Panagrolaimus davidi</name>
    <dbReference type="NCBI Taxonomy" id="227884"/>
    <lineage>
        <taxon>Eukaryota</taxon>
        <taxon>Metazoa</taxon>
        <taxon>Ecdysozoa</taxon>
        <taxon>Nematoda</taxon>
        <taxon>Chromadorea</taxon>
        <taxon>Rhabditida</taxon>
        <taxon>Tylenchina</taxon>
        <taxon>Panagrolaimomorpha</taxon>
        <taxon>Panagrolaimoidea</taxon>
        <taxon>Panagrolaimidae</taxon>
        <taxon>Panagrolaimus</taxon>
    </lineage>
</organism>